<dbReference type="Pfam" id="PF02321">
    <property type="entry name" value="OEP"/>
    <property type="match status" value="1"/>
</dbReference>
<dbReference type="AlphaFoldDB" id="A0A315Z5T8"/>
<sequence length="245" mass="28371">MKQILLSLLLFYSLTSSAQEYSLDKIADRTLLDSLVVRAMGQSNEIKNLLILREQKQEKLKIQRKSWMESFSVGLQFFNFDNTNADLGPQLGILSNVSGGLSLSIYSIFTRKNRVAIAEKDILVTENAIRDSEISVRKDIEDKYLAYLQVLEVLKYRQEALDRLEEQEILLKLKFTKGEATYQDVISVTSAINQTQEALIAAKIEKSRIYRDIKYMTEEMPSIRLEQDQLFEEEGDYEESDEDEW</sequence>
<dbReference type="OrthoDB" id="9885311at2"/>
<feature type="region of interest" description="Disordered" evidence="2">
    <location>
        <begin position="226"/>
        <end position="245"/>
    </location>
</feature>
<gene>
    <name evidence="4" type="ORF">BC781_10796</name>
</gene>
<keyword evidence="5" id="KW-1185">Reference proteome</keyword>
<dbReference type="SUPFAM" id="SSF56954">
    <property type="entry name" value="Outer membrane efflux proteins (OEP)"/>
    <property type="match status" value="1"/>
</dbReference>
<evidence type="ECO:0000313" key="5">
    <source>
        <dbReference type="Proteomes" id="UP000245535"/>
    </source>
</evidence>
<dbReference type="InterPro" id="IPR003423">
    <property type="entry name" value="OMP_efflux"/>
</dbReference>
<evidence type="ECO:0000256" key="2">
    <source>
        <dbReference type="SAM" id="MobiDB-lite"/>
    </source>
</evidence>
<feature type="signal peptide" evidence="3">
    <location>
        <begin position="1"/>
        <end position="18"/>
    </location>
</feature>
<evidence type="ECO:0000313" key="4">
    <source>
        <dbReference type="EMBL" id="PWJ38506.1"/>
    </source>
</evidence>
<comment type="similarity">
    <text evidence="1">Belongs to the outer membrane factor (OMF) (TC 1.B.17) family.</text>
</comment>
<dbReference type="EMBL" id="QGDO01000007">
    <property type="protein sequence ID" value="PWJ38506.1"/>
    <property type="molecule type" value="Genomic_DNA"/>
</dbReference>
<evidence type="ECO:0000256" key="1">
    <source>
        <dbReference type="ARBA" id="ARBA00007613"/>
    </source>
</evidence>
<dbReference type="GO" id="GO:0015562">
    <property type="term" value="F:efflux transmembrane transporter activity"/>
    <property type="evidence" value="ECO:0007669"/>
    <property type="project" value="InterPro"/>
</dbReference>
<name>A0A315Z5T8_SEDFL</name>
<keyword evidence="3" id="KW-0732">Signal</keyword>
<dbReference type="RefSeq" id="WP_109621635.1">
    <property type="nucleotide sequence ID" value="NZ_QGDO01000007.1"/>
</dbReference>
<proteinExistence type="inferred from homology"/>
<reference evidence="4 5" key="1">
    <citation type="submission" date="2018-03" db="EMBL/GenBank/DDBJ databases">
        <title>Genomic Encyclopedia of Archaeal and Bacterial Type Strains, Phase II (KMG-II): from individual species to whole genera.</title>
        <authorList>
            <person name="Goeker M."/>
        </authorList>
    </citation>
    <scope>NUCLEOTIDE SEQUENCE [LARGE SCALE GENOMIC DNA]</scope>
    <source>
        <strain evidence="4 5">DSM 28229</strain>
    </source>
</reference>
<comment type="caution">
    <text evidence="4">The sequence shown here is derived from an EMBL/GenBank/DDBJ whole genome shotgun (WGS) entry which is preliminary data.</text>
</comment>
<feature type="compositionally biased region" description="Acidic residues" evidence="2">
    <location>
        <begin position="229"/>
        <end position="245"/>
    </location>
</feature>
<dbReference type="Gene3D" id="1.20.1600.10">
    <property type="entry name" value="Outer membrane efflux proteins (OEP)"/>
    <property type="match status" value="1"/>
</dbReference>
<organism evidence="4 5">
    <name type="scientific">Sediminitomix flava</name>
    <dbReference type="NCBI Taxonomy" id="379075"/>
    <lineage>
        <taxon>Bacteria</taxon>
        <taxon>Pseudomonadati</taxon>
        <taxon>Bacteroidota</taxon>
        <taxon>Cytophagia</taxon>
        <taxon>Cytophagales</taxon>
        <taxon>Flammeovirgaceae</taxon>
        <taxon>Sediminitomix</taxon>
    </lineage>
</organism>
<accession>A0A315Z5T8</accession>
<dbReference type="Proteomes" id="UP000245535">
    <property type="component" value="Unassembled WGS sequence"/>
</dbReference>
<evidence type="ECO:0000256" key="3">
    <source>
        <dbReference type="SAM" id="SignalP"/>
    </source>
</evidence>
<protein>
    <submittedName>
        <fullName evidence="4">Outer membrane efflux protein</fullName>
    </submittedName>
</protein>
<feature type="chain" id="PRO_5016336252" evidence="3">
    <location>
        <begin position="19"/>
        <end position="245"/>
    </location>
</feature>